<dbReference type="InterPro" id="IPR036388">
    <property type="entry name" value="WH-like_DNA-bd_sf"/>
</dbReference>
<keyword evidence="2" id="KW-1185">Reference proteome</keyword>
<comment type="caution">
    <text evidence="1">The sequence shown here is derived from an EMBL/GenBank/DDBJ whole genome shotgun (WGS) entry which is preliminary data.</text>
</comment>
<dbReference type="AlphaFoldDB" id="A0A135P014"/>
<evidence type="ECO:0000313" key="2">
    <source>
        <dbReference type="Proteomes" id="UP000070498"/>
    </source>
</evidence>
<dbReference type="STRING" id="2052828.ATO67_12090"/>
<dbReference type="Gene3D" id="1.10.10.10">
    <property type="entry name" value="Winged helix-like DNA-binding domain superfamily/Winged helix DNA-binding domain"/>
    <property type="match status" value="1"/>
</dbReference>
<dbReference type="InterPro" id="IPR036390">
    <property type="entry name" value="WH_DNA-bd_sf"/>
</dbReference>
<gene>
    <name evidence="1" type="ORF">ATO67_12090</name>
</gene>
<organism evidence="1 2">
    <name type="scientific">Agrobacterium bohemicum</name>
    <dbReference type="NCBI Taxonomy" id="2052828"/>
    <lineage>
        <taxon>Bacteria</taxon>
        <taxon>Pseudomonadati</taxon>
        <taxon>Pseudomonadota</taxon>
        <taxon>Alphaproteobacteria</taxon>
        <taxon>Hyphomicrobiales</taxon>
        <taxon>Rhizobiaceae</taxon>
        <taxon>Rhizobium/Agrobacterium group</taxon>
        <taxon>Agrobacterium</taxon>
    </lineage>
</organism>
<dbReference type="EMBL" id="LNUW01000036">
    <property type="protein sequence ID" value="KXG84770.1"/>
    <property type="molecule type" value="Genomic_DNA"/>
</dbReference>
<accession>A0A135P014</accession>
<evidence type="ECO:0000313" key="1">
    <source>
        <dbReference type="EMBL" id="KXG84770.1"/>
    </source>
</evidence>
<reference evidence="1 2" key="1">
    <citation type="submission" date="2015-11" db="EMBL/GenBank/DDBJ databases">
        <title>Draft genome sequence of Agrobacterium sp. R89-1.</title>
        <authorList>
            <person name="Zahradnik J."/>
            <person name="Kyslikova E."/>
            <person name="Palyzova A."/>
            <person name="Kyslik P."/>
        </authorList>
    </citation>
    <scope>NUCLEOTIDE SEQUENCE [LARGE SCALE GENOMIC DNA]</scope>
    <source>
        <strain evidence="1 2">R89-1</strain>
    </source>
</reference>
<dbReference type="SUPFAM" id="SSF46785">
    <property type="entry name" value="Winged helix' DNA-binding domain"/>
    <property type="match status" value="1"/>
</dbReference>
<proteinExistence type="predicted"/>
<evidence type="ECO:0008006" key="3">
    <source>
        <dbReference type="Google" id="ProtNLM"/>
    </source>
</evidence>
<protein>
    <recommendedName>
        <fullName evidence="3">HTH marR-type domain-containing protein</fullName>
    </recommendedName>
</protein>
<dbReference type="Proteomes" id="UP000070498">
    <property type="component" value="Unassembled WGS sequence"/>
</dbReference>
<name>A0A135P014_9HYPH</name>
<sequence>MELLIERRKPTERAHGLQTLSRRIEVLREFRANMPIQMVSVFLAVAMKPGVRQCDLAEITGLSQSSVSRNIHALGKFDRHGKPGLDLIQQRSGIAGSKSPEIRLTKAGKELAQRLILPR</sequence>